<keyword evidence="3" id="KW-0808">Transferase</keyword>
<keyword evidence="3" id="KW-0489">Methyltransferase</keyword>
<proteinExistence type="predicted"/>
<evidence type="ECO:0000256" key="1">
    <source>
        <dbReference type="SAM" id="Coils"/>
    </source>
</evidence>
<dbReference type="GO" id="GO:0032259">
    <property type="term" value="P:methylation"/>
    <property type="evidence" value="ECO:0007669"/>
    <property type="project" value="UniProtKB-KW"/>
</dbReference>
<dbReference type="Proteomes" id="UP000199337">
    <property type="component" value="Unassembled WGS sequence"/>
</dbReference>
<protein>
    <submittedName>
        <fullName evidence="3">Methyltransferase, FkbM family</fullName>
    </submittedName>
</protein>
<accession>A0A1I2WZR8</accession>
<feature type="coiled-coil region" evidence="1">
    <location>
        <begin position="29"/>
        <end position="95"/>
    </location>
</feature>
<dbReference type="RefSeq" id="WP_092473135.1">
    <property type="nucleotide sequence ID" value="NZ_FOOX01000015.1"/>
</dbReference>
<dbReference type="InterPro" id="IPR029063">
    <property type="entry name" value="SAM-dependent_MTases_sf"/>
</dbReference>
<reference evidence="4" key="1">
    <citation type="submission" date="2016-10" db="EMBL/GenBank/DDBJ databases">
        <authorList>
            <person name="Varghese N."/>
            <person name="Submissions S."/>
        </authorList>
    </citation>
    <scope>NUCLEOTIDE SEQUENCE [LARGE SCALE GENOMIC DNA]</scope>
    <source>
        <strain evidence="4">DSM 17038</strain>
    </source>
</reference>
<dbReference type="Pfam" id="PF05050">
    <property type="entry name" value="Methyltransf_21"/>
    <property type="match status" value="1"/>
</dbReference>
<dbReference type="EMBL" id="FOOX01000015">
    <property type="protein sequence ID" value="SFH06824.1"/>
    <property type="molecule type" value="Genomic_DNA"/>
</dbReference>
<dbReference type="PANTHER" id="PTHR34203:SF15">
    <property type="entry name" value="SLL1173 PROTEIN"/>
    <property type="match status" value="1"/>
</dbReference>
<evidence type="ECO:0000313" key="3">
    <source>
        <dbReference type="EMBL" id="SFH06824.1"/>
    </source>
</evidence>
<dbReference type="OrthoDB" id="5329963at2"/>
<dbReference type="Gene3D" id="3.40.50.150">
    <property type="entry name" value="Vaccinia Virus protein VP39"/>
    <property type="match status" value="1"/>
</dbReference>
<feature type="domain" description="Methyltransferase FkbM" evidence="2">
    <location>
        <begin position="260"/>
        <end position="414"/>
    </location>
</feature>
<dbReference type="InterPro" id="IPR052514">
    <property type="entry name" value="SAM-dependent_MTase"/>
</dbReference>
<dbReference type="SUPFAM" id="SSF53335">
    <property type="entry name" value="S-adenosyl-L-methionine-dependent methyltransferases"/>
    <property type="match status" value="1"/>
</dbReference>
<keyword evidence="1" id="KW-0175">Coiled coil</keyword>
<dbReference type="AlphaFoldDB" id="A0A1I2WZR8"/>
<evidence type="ECO:0000313" key="4">
    <source>
        <dbReference type="Proteomes" id="UP000199337"/>
    </source>
</evidence>
<dbReference type="NCBIfam" id="TIGR01444">
    <property type="entry name" value="fkbM_fam"/>
    <property type="match status" value="1"/>
</dbReference>
<name>A0A1I2WZR8_9FIRM</name>
<dbReference type="GO" id="GO:0008168">
    <property type="term" value="F:methyltransferase activity"/>
    <property type="evidence" value="ECO:0007669"/>
    <property type="project" value="UniProtKB-KW"/>
</dbReference>
<keyword evidence="4" id="KW-1185">Reference proteome</keyword>
<sequence>MLTWWIKKLLKKILPPPVNTFNREVERILDAIGGSRRSLEKRLAQMEKENQQQFAILSKEKQRLTELLDASNREKQRLTELLDASDREKQRLIELLDTSYKDKLLQNEQQKSLKYLVDQVNQLMVRIPNKNMYNNDYERRVIANYYDAMVREDFETRFLSLIRNLDAESAETVTRILSRQQKIKGTEGKLVDLFTTEEQHHIQFIKEHFQNNIFEVSPNVFCYKNYLLPINHFEASVFVDQHGLRHVENLEAFRDKCILDVGGFVGDSALIFAPLTEDKVYTFEAVSEHYDLILKTIKLNNLDNVVPVKAVLGAEHGQIAINIAGSSSSIYTPNIKSEAKEIVEMITLDEFITKNSLNVGLIKVDIEGFEQSFLTGAEQTIKSQRPTLLLSIYHNSDDFFDIKPLIESWNLGYKFKVHKPIDFSISREVLLIAEVL</sequence>
<evidence type="ECO:0000259" key="2">
    <source>
        <dbReference type="Pfam" id="PF05050"/>
    </source>
</evidence>
<gene>
    <name evidence="3" type="ORF">SAMN05660649_03723</name>
</gene>
<dbReference type="PANTHER" id="PTHR34203">
    <property type="entry name" value="METHYLTRANSFERASE, FKBM FAMILY PROTEIN"/>
    <property type="match status" value="1"/>
</dbReference>
<organism evidence="3 4">
    <name type="scientific">Desulfotruncus arcticus DSM 17038</name>
    <dbReference type="NCBI Taxonomy" id="1121424"/>
    <lineage>
        <taxon>Bacteria</taxon>
        <taxon>Bacillati</taxon>
        <taxon>Bacillota</taxon>
        <taxon>Clostridia</taxon>
        <taxon>Eubacteriales</taxon>
        <taxon>Desulfallaceae</taxon>
        <taxon>Desulfotruncus</taxon>
    </lineage>
</organism>
<dbReference type="STRING" id="341036.SAMN05660649_03723"/>
<dbReference type="InterPro" id="IPR006342">
    <property type="entry name" value="FkbM_mtfrase"/>
</dbReference>